<dbReference type="AlphaFoldDB" id="A0AA40EHD4"/>
<dbReference type="EMBL" id="JAUKUD010000007">
    <property type="protein sequence ID" value="KAK0738006.1"/>
    <property type="molecule type" value="Genomic_DNA"/>
</dbReference>
<keyword evidence="6" id="KW-1185">Reference proteome</keyword>
<dbReference type="GO" id="GO:0071949">
    <property type="term" value="F:FAD binding"/>
    <property type="evidence" value="ECO:0007669"/>
    <property type="project" value="InterPro"/>
</dbReference>
<evidence type="ECO:0000259" key="4">
    <source>
        <dbReference type="Pfam" id="PF01494"/>
    </source>
</evidence>
<evidence type="ECO:0000256" key="3">
    <source>
        <dbReference type="ARBA" id="ARBA00023002"/>
    </source>
</evidence>
<dbReference type="Gene3D" id="3.50.50.60">
    <property type="entry name" value="FAD/NAD(P)-binding domain"/>
    <property type="match status" value="1"/>
</dbReference>
<organism evidence="5 6">
    <name type="scientific">Schizothecium vesticola</name>
    <dbReference type="NCBI Taxonomy" id="314040"/>
    <lineage>
        <taxon>Eukaryota</taxon>
        <taxon>Fungi</taxon>
        <taxon>Dikarya</taxon>
        <taxon>Ascomycota</taxon>
        <taxon>Pezizomycotina</taxon>
        <taxon>Sordariomycetes</taxon>
        <taxon>Sordariomycetidae</taxon>
        <taxon>Sordariales</taxon>
        <taxon>Schizotheciaceae</taxon>
        <taxon>Schizothecium</taxon>
    </lineage>
</organism>
<protein>
    <recommendedName>
        <fullName evidence="4">FAD-binding domain-containing protein</fullName>
    </recommendedName>
</protein>
<evidence type="ECO:0000313" key="5">
    <source>
        <dbReference type="EMBL" id="KAK0738006.1"/>
    </source>
</evidence>
<sequence length="443" mass="48984">MTRMKVLVSGAGIAGNSLAFWLSRLGHDVTVIERFSDLRTTGLQVDLRGHGIDVIKRMGLEDEVKARLAPEQGFEVVNSAGTRQGFFPANKSTTSNSRRPKVRQNFTSDYEIMRGDLCRLLYDAAVRSHARFQFNTSIESFEDQGGAVQVKFADGRTGRFDLVVGADGQGSSTRRKLFGSAVADAAYHPFKDTYMAYFTIPRPIQPGEDYVATMYIAPGRRGIMTRRHSPHELQVYIGCSARLPRLEAASHRGGDVEEQKAAWAEVFKGAGWRSDEIMQALMATTESDIYVESPALVKLASWSRGRVTLVGDAAWCPTATTGMGTTCGIVGAYVLASEIAKHCAGGNGNSSDPEDALRSALQAYEQKFQPHMAQVQKDVSVEDDSYWAGLASSEWGIYAFHWLVAIASFLRLNVGRWFLKEEIKGWHLPNYDGMDVRKDELEE</sequence>
<evidence type="ECO:0000313" key="6">
    <source>
        <dbReference type="Proteomes" id="UP001172155"/>
    </source>
</evidence>
<dbReference type="SUPFAM" id="SSF51905">
    <property type="entry name" value="FAD/NAD(P)-binding domain"/>
    <property type="match status" value="1"/>
</dbReference>
<comment type="caution">
    <text evidence="5">The sequence shown here is derived from an EMBL/GenBank/DDBJ whole genome shotgun (WGS) entry which is preliminary data.</text>
</comment>
<reference evidence="5" key="1">
    <citation type="submission" date="2023-06" db="EMBL/GenBank/DDBJ databases">
        <title>Genome-scale phylogeny and comparative genomics of the fungal order Sordariales.</title>
        <authorList>
            <consortium name="Lawrence Berkeley National Laboratory"/>
            <person name="Hensen N."/>
            <person name="Bonometti L."/>
            <person name="Westerberg I."/>
            <person name="Brannstrom I.O."/>
            <person name="Guillou S."/>
            <person name="Cros-Aarteil S."/>
            <person name="Calhoun S."/>
            <person name="Haridas S."/>
            <person name="Kuo A."/>
            <person name="Mondo S."/>
            <person name="Pangilinan J."/>
            <person name="Riley R."/>
            <person name="LaButti K."/>
            <person name="Andreopoulos B."/>
            <person name="Lipzen A."/>
            <person name="Chen C."/>
            <person name="Yanf M."/>
            <person name="Daum C."/>
            <person name="Ng V."/>
            <person name="Clum A."/>
            <person name="Steindorff A."/>
            <person name="Ohm R."/>
            <person name="Martin F."/>
            <person name="Silar P."/>
            <person name="Natvig D."/>
            <person name="Lalanne C."/>
            <person name="Gautier V."/>
            <person name="Ament-velasquez S.L."/>
            <person name="Kruys A."/>
            <person name="Hutchinson M.I."/>
            <person name="Powell A.J."/>
            <person name="Barry K."/>
            <person name="Miller A.N."/>
            <person name="Grigoriev I.V."/>
            <person name="Debuchy R."/>
            <person name="Gladieux P."/>
            <person name="Thoren M.H."/>
            <person name="Johannesson H."/>
        </authorList>
    </citation>
    <scope>NUCLEOTIDE SEQUENCE</scope>
    <source>
        <strain evidence="5">SMH3187-1</strain>
    </source>
</reference>
<dbReference type="Pfam" id="PF01494">
    <property type="entry name" value="FAD_binding_3"/>
    <property type="match status" value="1"/>
</dbReference>
<dbReference type="PANTHER" id="PTHR46865">
    <property type="entry name" value="OXIDOREDUCTASE-RELATED"/>
    <property type="match status" value="1"/>
</dbReference>
<gene>
    <name evidence="5" type="ORF">B0T18DRAFT_334565</name>
</gene>
<keyword evidence="3" id="KW-0560">Oxidoreductase</keyword>
<dbReference type="GO" id="GO:0016491">
    <property type="term" value="F:oxidoreductase activity"/>
    <property type="evidence" value="ECO:0007669"/>
    <property type="project" value="UniProtKB-KW"/>
</dbReference>
<name>A0AA40EHD4_9PEZI</name>
<dbReference type="InterPro" id="IPR002938">
    <property type="entry name" value="FAD-bd"/>
</dbReference>
<evidence type="ECO:0000256" key="2">
    <source>
        <dbReference type="ARBA" id="ARBA00022827"/>
    </source>
</evidence>
<dbReference type="PANTHER" id="PTHR46865:SF7">
    <property type="entry name" value="MONOOXYGENASE, PUTATIVE (AFU_ORTHOLOGUE AFUA_8G07040)-RELATED"/>
    <property type="match status" value="1"/>
</dbReference>
<keyword evidence="1" id="KW-0285">Flavoprotein</keyword>
<feature type="domain" description="FAD-binding" evidence="4">
    <location>
        <begin position="4"/>
        <end position="348"/>
    </location>
</feature>
<dbReference type="InterPro" id="IPR036188">
    <property type="entry name" value="FAD/NAD-bd_sf"/>
</dbReference>
<dbReference type="InterPro" id="IPR051704">
    <property type="entry name" value="FAD_aromatic-hydroxylase"/>
</dbReference>
<dbReference type="Gene3D" id="3.30.9.10">
    <property type="entry name" value="D-Amino Acid Oxidase, subunit A, domain 2"/>
    <property type="match status" value="1"/>
</dbReference>
<dbReference type="Proteomes" id="UP001172155">
    <property type="component" value="Unassembled WGS sequence"/>
</dbReference>
<dbReference type="PRINTS" id="PR00420">
    <property type="entry name" value="RNGMNOXGNASE"/>
</dbReference>
<proteinExistence type="predicted"/>
<evidence type="ECO:0000256" key="1">
    <source>
        <dbReference type="ARBA" id="ARBA00022630"/>
    </source>
</evidence>
<accession>A0AA40EHD4</accession>
<keyword evidence="2" id="KW-0274">FAD</keyword>